<dbReference type="EMBL" id="DF143957">
    <property type="protein sequence ID" value="GAA55057.1"/>
    <property type="molecule type" value="Genomic_DNA"/>
</dbReference>
<organism evidence="2 3">
    <name type="scientific">Clonorchis sinensis</name>
    <name type="common">Chinese liver fluke</name>
    <dbReference type="NCBI Taxonomy" id="79923"/>
    <lineage>
        <taxon>Eukaryota</taxon>
        <taxon>Metazoa</taxon>
        <taxon>Spiralia</taxon>
        <taxon>Lophotrochozoa</taxon>
        <taxon>Platyhelminthes</taxon>
        <taxon>Trematoda</taxon>
        <taxon>Digenea</taxon>
        <taxon>Opisthorchiida</taxon>
        <taxon>Opisthorchiata</taxon>
        <taxon>Opisthorchiidae</taxon>
        <taxon>Clonorchis</taxon>
    </lineage>
</organism>
<sequence>MEKHEKKGVGAQCGKSCAPRQSRKPRTTLKYNAIELVVLMSFMNVDVQELDLVYVSATEGTSCRNCIPLLVLGVAINSVEDSKCGNPNDLVSGLEIYAVAPDSARTNSDKQQIHEERKALCDVNANCFTVIMGVSTNPGVDPPKRTQLQTEKTKEDSADVLYEHYQWNWYGHTFDDRYWMIKAGTASDHFYKRVCFNRNLRVTISVAVYWTVVLT</sequence>
<gene>
    <name evidence="2" type="ORF">CLF_106598</name>
</gene>
<evidence type="ECO:0000313" key="3">
    <source>
        <dbReference type="Proteomes" id="UP000008909"/>
    </source>
</evidence>
<keyword evidence="3" id="KW-1185">Reference proteome</keyword>
<reference key="2">
    <citation type="submission" date="2011-10" db="EMBL/GenBank/DDBJ databases">
        <title>The genome and transcriptome sequence of Clonorchis sinensis provide insights into the carcinogenic liver fluke.</title>
        <authorList>
            <person name="Wang X."/>
            <person name="Huang Y."/>
            <person name="Chen W."/>
            <person name="Liu H."/>
            <person name="Guo L."/>
            <person name="Chen Y."/>
            <person name="Luo F."/>
            <person name="Zhou W."/>
            <person name="Sun J."/>
            <person name="Mao Q."/>
            <person name="Liang P."/>
            <person name="Zhou C."/>
            <person name="Tian Y."/>
            <person name="Men J."/>
            <person name="Lv X."/>
            <person name="Huang L."/>
            <person name="Zhou J."/>
            <person name="Hu Y."/>
            <person name="Li R."/>
            <person name="Zhang F."/>
            <person name="Lei H."/>
            <person name="Li X."/>
            <person name="Hu X."/>
            <person name="Liang C."/>
            <person name="Xu J."/>
            <person name="Wu Z."/>
            <person name="Yu X."/>
        </authorList>
    </citation>
    <scope>NUCLEOTIDE SEQUENCE</scope>
    <source>
        <strain>Henan</strain>
    </source>
</reference>
<evidence type="ECO:0000313" key="2">
    <source>
        <dbReference type="EMBL" id="GAA55057.1"/>
    </source>
</evidence>
<accession>G7YQ26</accession>
<proteinExistence type="predicted"/>
<name>G7YQ26_CLOSI</name>
<dbReference type="AlphaFoldDB" id="G7YQ26"/>
<evidence type="ECO:0000256" key="1">
    <source>
        <dbReference type="SAM" id="MobiDB-lite"/>
    </source>
</evidence>
<reference evidence="2" key="1">
    <citation type="journal article" date="2011" name="Genome Biol.">
        <title>The draft genome of the carcinogenic human liver fluke Clonorchis sinensis.</title>
        <authorList>
            <person name="Wang X."/>
            <person name="Chen W."/>
            <person name="Huang Y."/>
            <person name="Sun J."/>
            <person name="Men J."/>
            <person name="Liu H."/>
            <person name="Luo F."/>
            <person name="Guo L."/>
            <person name="Lv X."/>
            <person name="Deng C."/>
            <person name="Zhou C."/>
            <person name="Fan Y."/>
            <person name="Li X."/>
            <person name="Huang L."/>
            <person name="Hu Y."/>
            <person name="Liang C."/>
            <person name="Hu X."/>
            <person name="Xu J."/>
            <person name="Yu X."/>
        </authorList>
    </citation>
    <scope>NUCLEOTIDE SEQUENCE [LARGE SCALE GENOMIC DNA]</scope>
    <source>
        <strain evidence="2">Henan</strain>
    </source>
</reference>
<protein>
    <submittedName>
        <fullName evidence="2">Uncharacterized protein</fullName>
    </submittedName>
</protein>
<dbReference type="Proteomes" id="UP000008909">
    <property type="component" value="Unassembled WGS sequence"/>
</dbReference>
<feature type="region of interest" description="Disordered" evidence="1">
    <location>
        <begin position="1"/>
        <end position="22"/>
    </location>
</feature>